<dbReference type="CDD" id="cd05566">
    <property type="entry name" value="PTS_IIB_galactitol"/>
    <property type="match status" value="1"/>
</dbReference>
<dbReference type="EMBL" id="CP007806">
    <property type="protein sequence ID" value="AIG26220.1"/>
    <property type="molecule type" value="Genomic_DNA"/>
</dbReference>
<dbReference type="AlphaFoldDB" id="A0A075R9J1"/>
<gene>
    <name evidence="3" type="ORF">BRLA_c018990</name>
</gene>
<name>A0A075R9J1_BRELA</name>
<evidence type="ECO:0000313" key="4">
    <source>
        <dbReference type="Proteomes" id="UP000005850"/>
    </source>
</evidence>
<dbReference type="InterPro" id="IPR013011">
    <property type="entry name" value="PTS_EIIB_2"/>
</dbReference>
<dbReference type="InterPro" id="IPR036095">
    <property type="entry name" value="PTS_EIIB-like_sf"/>
</dbReference>
<proteinExistence type="predicted"/>
<dbReference type="Proteomes" id="UP000005850">
    <property type="component" value="Chromosome"/>
</dbReference>
<organism evidence="3 4">
    <name type="scientific">Brevibacillus laterosporus LMG 15441</name>
    <dbReference type="NCBI Taxonomy" id="1042163"/>
    <lineage>
        <taxon>Bacteria</taxon>
        <taxon>Bacillati</taxon>
        <taxon>Bacillota</taxon>
        <taxon>Bacilli</taxon>
        <taxon>Bacillales</taxon>
        <taxon>Paenibacillaceae</taxon>
        <taxon>Brevibacillus</taxon>
    </lineage>
</organism>
<evidence type="ECO:0000313" key="3">
    <source>
        <dbReference type="EMBL" id="AIG26220.1"/>
    </source>
</evidence>
<dbReference type="Pfam" id="PF02302">
    <property type="entry name" value="PTS_IIB"/>
    <property type="match status" value="1"/>
</dbReference>
<keyword evidence="1" id="KW-0808">Transferase</keyword>
<dbReference type="KEGG" id="blr:BRLA_c018990"/>
<dbReference type="SUPFAM" id="SSF52794">
    <property type="entry name" value="PTS system IIB component-like"/>
    <property type="match status" value="1"/>
</dbReference>
<keyword evidence="4" id="KW-1185">Reference proteome</keyword>
<feature type="domain" description="PTS EIIB type-2" evidence="2">
    <location>
        <begin position="4"/>
        <end position="95"/>
    </location>
</feature>
<protein>
    <submittedName>
        <fullName evidence="3">PTS system IIB component, Gat family protein</fullName>
    </submittedName>
</protein>
<dbReference type="HOGENOM" id="CLU_159248_3_1_9"/>
<reference evidence="3 4" key="1">
    <citation type="journal article" date="2011" name="J. Bacteriol.">
        <title>Genome sequence of Brevibacillus laterosporus LMG 15441, a pathogen of invertebrates.</title>
        <authorList>
            <person name="Djukic M."/>
            <person name="Poehlein A."/>
            <person name="Thurmer A."/>
            <person name="Daniel R."/>
        </authorList>
    </citation>
    <scope>NUCLEOTIDE SEQUENCE [LARGE SCALE GENOMIC DNA]</scope>
    <source>
        <strain evidence="3 4">LMG 15441</strain>
    </source>
</reference>
<dbReference type="GO" id="GO:0009401">
    <property type="term" value="P:phosphoenolpyruvate-dependent sugar phosphotransferase system"/>
    <property type="evidence" value="ECO:0007669"/>
    <property type="project" value="InterPro"/>
</dbReference>
<dbReference type="InterPro" id="IPR003501">
    <property type="entry name" value="PTS_EIIB_2/3"/>
</dbReference>
<sequence>MAKKKVMVICGTGVATSTVVMQKLKTFLQEKGLEANLEQSKVSDILNKGDQYDLIISTTAVPAHIQDKVINAVPLLTGIGKEKVFAEIEKRMTAE</sequence>
<dbReference type="RefSeq" id="WP_003338536.1">
    <property type="nucleotide sequence ID" value="NZ_CP007806.1"/>
</dbReference>
<dbReference type="GO" id="GO:0008982">
    <property type="term" value="F:protein-N(PI)-phosphohistidine-sugar phosphotransferase activity"/>
    <property type="evidence" value="ECO:0007669"/>
    <property type="project" value="InterPro"/>
</dbReference>
<dbReference type="PROSITE" id="PS51099">
    <property type="entry name" value="PTS_EIIB_TYPE_2"/>
    <property type="match status" value="1"/>
</dbReference>
<evidence type="ECO:0000256" key="1">
    <source>
        <dbReference type="ARBA" id="ARBA00022679"/>
    </source>
</evidence>
<dbReference type="eggNOG" id="COG3414">
    <property type="taxonomic scope" value="Bacteria"/>
</dbReference>
<dbReference type="STRING" id="1042163.BRLA_c018990"/>
<dbReference type="Gene3D" id="3.40.50.2300">
    <property type="match status" value="1"/>
</dbReference>
<evidence type="ECO:0000259" key="2">
    <source>
        <dbReference type="PROSITE" id="PS51099"/>
    </source>
</evidence>
<accession>A0A075R9J1</accession>